<evidence type="ECO:0000313" key="2">
    <source>
        <dbReference type="EMBL" id="KAK2947097.1"/>
    </source>
</evidence>
<feature type="compositionally biased region" description="Polar residues" evidence="1">
    <location>
        <begin position="118"/>
        <end position="127"/>
    </location>
</feature>
<evidence type="ECO:0000313" key="3">
    <source>
        <dbReference type="Proteomes" id="UP001281761"/>
    </source>
</evidence>
<accession>A0ABQ9X8T6</accession>
<feature type="region of interest" description="Disordered" evidence="1">
    <location>
        <begin position="76"/>
        <end position="142"/>
    </location>
</feature>
<proteinExistence type="predicted"/>
<keyword evidence="3" id="KW-1185">Reference proteome</keyword>
<feature type="compositionally biased region" description="Basic and acidic residues" evidence="1">
    <location>
        <begin position="174"/>
        <end position="222"/>
    </location>
</feature>
<protein>
    <recommendedName>
        <fullName evidence="4">C2H2-type domain-containing protein</fullName>
    </recommendedName>
</protein>
<feature type="compositionally biased region" description="Basic and acidic residues" evidence="1">
    <location>
        <begin position="84"/>
        <end position="96"/>
    </location>
</feature>
<reference evidence="2 3" key="1">
    <citation type="journal article" date="2022" name="bioRxiv">
        <title>Genomics of Preaxostyla Flagellates Illuminates Evolutionary Transitions and the Path Towards Mitochondrial Loss.</title>
        <authorList>
            <person name="Novak L.V.F."/>
            <person name="Treitli S.C."/>
            <person name="Pyrih J."/>
            <person name="Halakuc P."/>
            <person name="Pipaliya S.V."/>
            <person name="Vacek V."/>
            <person name="Brzon O."/>
            <person name="Soukal P."/>
            <person name="Eme L."/>
            <person name="Dacks J.B."/>
            <person name="Karnkowska A."/>
            <person name="Elias M."/>
            <person name="Hampl V."/>
        </authorList>
    </citation>
    <scope>NUCLEOTIDE SEQUENCE [LARGE SCALE GENOMIC DNA]</scope>
    <source>
        <strain evidence="2">NAU3</strain>
        <tissue evidence="2">Gut</tissue>
    </source>
</reference>
<name>A0ABQ9X8T6_9EUKA</name>
<dbReference type="EMBL" id="JARBJD010000210">
    <property type="protein sequence ID" value="KAK2947097.1"/>
    <property type="molecule type" value="Genomic_DNA"/>
</dbReference>
<gene>
    <name evidence="2" type="ORF">BLNAU_17949</name>
</gene>
<evidence type="ECO:0008006" key="4">
    <source>
        <dbReference type="Google" id="ProtNLM"/>
    </source>
</evidence>
<comment type="caution">
    <text evidence="2">The sequence shown here is derived from an EMBL/GenBank/DDBJ whole genome shotgun (WGS) entry which is preliminary data.</text>
</comment>
<feature type="region of interest" description="Disordered" evidence="1">
    <location>
        <begin position="173"/>
        <end position="222"/>
    </location>
</feature>
<organism evidence="2 3">
    <name type="scientific">Blattamonas nauphoetae</name>
    <dbReference type="NCBI Taxonomy" id="2049346"/>
    <lineage>
        <taxon>Eukaryota</taxon>
        <taxon>Metamonada</taxon>
        <taxon>Preaxostyla</taxon>
        <taxon>Oxymonadida</taxon>
        <taxon>Blattamonas</taxon>
    </lineage>
</organism>
<dbReference type="Proteomes" id="UP001281761">
    <property type="component" value="Unassembled WGS sequence"/>
</dbReference>
<evidence type="ECO:0000256" key="1">
    <source>
        <dbReference type="SAM" id="MobiDB-lite"/>
    </source>
</evidence>
<sequence>MTHNCSIPYSLPIPYRVHPCPLPQTRPLPQTVDSIRLRGTLVEHDSTLMTTKEHTQPQQRDIPKEVNKFAGKKINLVPSTETAAQHDADMSTEGRTHTPHPNPKDIGGGVQNKRENESNSQPSSTVPQKPARFGRRTGGVGESRDKVRMACEFCGVAVDIEKMEEHIHNIHQQEVLKKKEEEKRRKEDEQTQIKMREEERRQKEEEERKRKGEQAQSEKDEEITRALNAVPNTTVIHFPNHLDNGTSNIEERIEKRPVTDVHGISRHAPVSDAGAHRMCPLCGEHIEEAGYVLHVLTTCPHARSS</sequence>